<sequence length="116" mass="13239">MVQIGAYLAEPPAYPETDLVLPRGQKECIDFLGEECRRARENSTVQICLNLATPRLKWGLDASECFYKAGGDIVELNIHGGYQPYLRLGKLKAMVLPENRHELFRWLEAFSKMEIP</sequence>
<dbReference type="AlphaFoldDB" id="X1NZS1"/>
<dbReference type="EMBL" id="BARV01039921">
    <property type="protein sequence ID" value="GAI49118.1"/>
    <property type="molecule type" value="Genomic_DNA"/>
</dbReference>
<organism evidence="1">
    <name type="scientific">marine sediment metagenome</name>
    <dbReference type="NCBI Taxonomy" id="412755"/>
    <lineage>
        <taxon>unclassified sequences</taxon>
        <taxon>metagenomes</taxon>
        <taxon>ecological metagenomes</taxon>
    </lineage>
</organism>
<gene>
    <name evidence="1" type="ORF">S06H3_61031</name>
</gene>
<name>X1NZS1_9ZZZZ</name>
<evidence type="ECO:0000313" key="1">
    <source>
        <dbReference type="EMBL" id="GAI49118.1"/>
    </source>
</evidence>
<accession>X1NZS1</accession>
<proteinExistence type="predicted"/>
<reference evidence="1" key="1">
    <citation type="journal article" date="2014" name="Front. Microbiol.">
        <title>High frequency of phylogenetically diverse reductive dehalogenase-homologous genes in deep subseafloor sedimentary metagenomes.</title>
        <authorList>
            <person name="Kawai M."/>
            <person name="Futagami T."/>
            <person name="Toyoda A."/>
            <person name="Takaki Y."/>
            <person name="Nishi S."/>
            <person name="Hori S."/>
            <person name="Arai W."/>
            <person name="Tsubouchi T."/>
            <person name="Morono Y."/>
            <person name="Uchiyama I."/>
            <person name="Ito T."/>
            <person name="Fujiyama A."/>
            <person name="Inagaki F."/>
            <person name="Takami H."/>
        </authorList>
    </citation>
    <scope>NUCLEOTIDE SEQUENCE</scope>
    <source>
        <strain evidence="1">Expedition CK06-06</strain>
    </source>
</reference>
<comment type="caution">
    <text evidence="1">The sequence shown here is derived from an EMBL/GenBank/DDBJ whole genome shotgun (WGS) entry which is preliminary data.</text>
</comment>
<evidence type="ECO:0008006" key="2">
    <source>
        <dbReference type="Google" id="ProtNLM"/>
    </source>
</evidence>
<feature type="non-terminal residue" evidence="1">
    <location>
        <position position="116"/>
    </location>
</feature>
<protein>
    <recommendedName>
        <fullName evidence="2">Dihydroorotate dehydrogenase domain-containing protein</fullName>
    </recommendedName>
</protein>